<organism evidence="3 4">
    <name type="scientific">Mixia osmundae (strain CBS 9802 / IAM 14324 / JCM 22182 / KY 12970)</name>
    <dbReference type="NCBI Taxonomy" id="764103"/>
    <lineage>
        <taxon>Eukaryota</taxon>
        <taxon>Fungi</taxon>
        <taxon>Dikarya</taxon>
        <taxon>Basidiomycota</taxon>
        <taxon>Pucciniomycotina</taxon>
        <taxon>Mixiomycetes</taxon>
        <taxon>Mixiales</taxon>
        <taxon>Mixiaceae</taxon>
        <taxon>Mixia</taxon>
    </lineage>
</organism>
<dbReference type="eggNOG" id="ENOG502QS30">
    <property type="taxonomic scope" value="Eukaryota"/>
</dbReference>
<dbReference type="PANTHER" id="PTHR13526:SF8">
    <property type="entry name" value="TRANSCRIPTION FACTOR SPT20 HOMOLOG"/>
    <property type="match status" value="1"/>
</dbReference>
<evidence type="ECO:0000313" key="3">
    <source>
        <dbReference type="EMBL" id="GAA99372.1"/>
    </source>
</evidence>
<dbReference type="EMBL" id="BABT02000220">
    <property type="protein sequence ID" value="GAA99372.1"/>
    <property type="molecule type" value="Genomic_DNA"/>
</dbReference>
<dbReference type="FunCoup" id="G7E9Q3">
    <property type="interactions" value="17"/>
</dbReference>
<feature type="compositionally biased region" description="Basic and acidic residues" evidence="1">
    <location>
        <begin position="264"/>
        <end position="273"/>
    </location>
</feature>
<sequence>MSAYNLSKLSRGILKRHRKEPPSLTVHLHQNHFRFEHLAGTFTFDSPLKIFLDAMREQRLPHEMLDILDASAVPFYDGCLIVQVHDHRSVTPNASASTSAAKRTGPAGFDPNGPLTSASSQAGAASKEAEVSTSATANKAEVSRLVLTPDSSTLWLDLLALNQAKNSQWTEQDALQNEAVILALTCPPLCLAPTIEVTRLAHDALASSASSLLPSQTKTGPTETEAEEERRLQRERIMRIMDDRFGKDFAPSFDRIAFVQSWHERQKEAERTKQKPNLTPAEAAAKGIQAAAHAAAGMAYPGRPHMSLQGSTSGSSPAASITMSSKNAPSKKIIKKAQPKVEAKPTSSINIKATGKKPGKPVEPARSGSQSSGKPVKRSGSVTTSREASVADISVGNDISFGASTPQGNDLAVGIGLNGLQLPARLDFSNAPAQSWN</sequence>
<dbReference type="AlphaFoldDB" id="G7E9Q3"/>
<dbReference type="PANTHER" id="PTHR13526">
    <property type="entry name" value="TRANSCRIPTION FACTOR SPT20 HOMOLOG"/>
    <property type="match status" value="1"/>
</dbReference>
<feature type="compositionally biased region" description="Polar residues" evidence="1">
    <location>
        <begin position="308"/>
        <end position="328"/>
    </location>
</feature>
<feature type="region of interest" description="Disordered" evidence="1">
    <location>
        <begin position="92"/>
        <end position="135"/>
    </location>
</feature>
<dbReference type="STRING" id="764103.G7E9Q3"/>
<dbReference type="GO" id="GO:0000124">
    <property type="term" value="C:SAGA complex"/>
    <property type="evidence" value="ECO:0007669"/>
    <property type="project" value="InterPro"/>
</dbReference>
<dbReference type="RefSeq" id="XP_014568354.1">
    <property type="nucleotide sequence ID" value="XM_014712868.1"/>
</dbReference>
<accession>G7E9Q3</accession>
<dbReference type="HOGENOM" id="CLU_627114_0_0_1"/>
<evidence type="ECO:0000256" key="1">
    <source>
        <dbReference type="SAM" id="MobiDB-lite"/>
    </source>
</evidence>
<gene>
    <name evidence="3" type="primary">Mo06068</name>
    <name evidence="3" type="ORF">E5Q_06068</name>
</gene>
<dbReference type="Proteomes" id="UP000009131">
    <property type="component" value="Unassembled WGS sequence"/>
</dbReference>
<feature type="region of interest" description="Disordered" evidence="1">
    <location>
        <begin position="264"/>
        <end position="286"/>
    </location>
</feature>
<dbReference type="OMA" id="RMELIPP"/>
<name>G7E9Q3_MIXOS</name>
<protein>
    <recommendedName>
        <fullName evidence="2">Spt20-like SEP domain-containing protein</fullName>
    </recommendedName>
</protein>
<dbReference type="Pfam" id="PF12090">
    <property type="entry name" value="Spt20_SEP"/>
    <property type="match status" value="1"/>
</dbReference>
<keyword evidence="4" id="KW-1185">Reference proteome</keyword>
<evidence type="ECO:0000313" key="4">
    <source>
        <dbReference type="Proteomes" id="UP000009131"/>
    </source>
</evidence>
<dbReference type="InterPro" id="IPR046468">
    <property type="entry name" value="Spt20-like_SEP"/>
</dbReference>
<dbReference type="InParanoid" id="G7E9Q3"/>
<dbReference type="GO" id="GO:0006357">
    <property type="term" value="P:regulation of transcription by RNA polymerase II"/>
    <property type="evidence" value="ECO:0007669"/>
    <property type="project" value="TreeGrafter"/>
</dbReference>
<feature type="compositionally biased region" description="Polar residues" evidence="1">
    <location>
        <begin position="114"/>
        <end position="123"/>
    </location>
</feature>
<dbReference type="OrthoDB" id="1932706at2759"/>
<reference evidence="3 4" key="2">
    <citation type="journal article" date="2012" name="Open Biol.">
        <title>Characteristics of nucleosomes and linker DNA regions on the genome of the basidiomycete Mixia osmundae revealed by mono- and dinucleosome mapping.</title>
        <authorList>
            <person name="Nishida H."/>
            <person name="Kondo S."/>
            <person name="Matsumoto T."/>
            <person name="Suzuki Y."/>
            <person name="Yoshikawa H."/>
            <person name="Taylor T.D."/>
            <person name="Sugiyama J."/>
        </authorList>
    </citation>
    <scope>NUCLEOTIDE SEQUENCE [LARGE SCALE GENOMIC DNA]</scope>
    <source>
        <strain evidence="4">CBS 9802 / IAM 14324 / JCM 22182 / KY 12970</strain>
    </source>
</reference>
<feature type="domain" description="Spt20-like SEP" evidence="2">
    <location>
        <begin position="19"/>
        <end position="200"/>
    </location>
</feature>
<comment type="caution">
    <text evidence="3">The sequence shown here is derived from an EMBL/GenBank/DDBJ whole genome shotgun (WGS) entry which is preliminary data.</text>
</comment>
<feature type="region of interest" description="Disordered" evidence="1">
    <location>
        <begin position="210"/>
        <end position="230"/>
    </location>
</feature>
<feature type="compositionally biased region" description="Polar residues" evidence="1">
    <location>
        <begin position="92"/>
        <end position="101"/>
    </location>
</feature>
<feature type="region of interest" description="Disordered" evidence="1">
    <location>
        <begin position="301"/>
        <end position="389"/>
    </location>
</feature>
<dbReference type="InterPro" id="IPR021950">
    <property type="entry name" value="Spt20"/>
</dbReference>
<evidence type="ECO:0000259" key="2">
    <source>
        <dbReference type="Pfam" id="PF12090"/>
    </source>
</evidence>
<dbReference type="GO" id="GO:0003712">
    <property type="term" value="F:transcription coregulator activity"/>
    <property type="evidence" value="ECO:0007669"/>
    <property type="project" value="InterPro"/>
</dbReference>
<proteinExistence type="predicted"/>
<reference evidence="3 4" key="1">
    <citation type="journal article" date="2011" name="J. Gen. Appl. Microbiol.">
        <title>Draft genome sequencing of the enigmatic basidiomycete Mixia osmundae.</title>
        <authorList>
            <person name="Nishida H."/>
            <person name="Nagatsuka Y."/>
            <person name="Sugiyama J."/>
        </authorList>
    </citation>
    <scope>NUCLEOTIDE SEQUENCE [LARGE SCALE GENOMIC DNA]</scope>
    <source>
        <strain evidence="4">CBS 9802 / IAM 14324 / JCM 22182 / KY 12970</strain>
    </source>
</reference>